<keyword evidence="2" id="KW-1185">Reference proteome</keyword>
<accession>A0A1M4XGS5</accession>
<proteinExistence type="predicted"/>
<dbReference type="Proteomes" id="UP000184148">
    <property type="component" value="Unassembled WGS sequence"/>
</dbReference>
<name>A0A1M4XGS5_9FIRM</name>
<dbReference type="AlphaFoldDB" id="A0A1M4XGS5"/>
<dbReference type="RefSeq" id="WP_073237950.1">
    <property type="nucleotide sequence ID" value="NZ_FQUY01000008.1"/>
</dbReference>
<gene>
    <name evidence="1" type="ORF">SAMN02745133_01449</name>
</gene>
<reference evidence="2" key="1">
    <citation type="submission" date="2016-11" db="EMBL/GenBank/DDBJ databases">
        <authorList>
            <person name="Varghese N."/>
            <person name="Submissions S."/>
        </authorList>
    </citation>
    <scope>NUCLEOTIDE SEQUENCE [LARGE SCALE GENOMIC DNA]</scope>
    <source>
        <strain evidence="2">DSM 12395</strain>
    </source>
</reference>
<organism evidence="1 2">
    <name type="scientific">Desulforamulus putei DSM 12395</name>
    <dbReference type="NCBI Taxonomy" id="1121429"/>
    <lineage>
        <taxon>Bacteria</taxon>
        <taxon>Bacillati</taxon>
        <taxon>Bacillota</taxon>
        <taxon>Clostridia</taxon>
        <taxon>Eubacteriales</taxon>
        <taxon>Peptococcaceae</taxon>
        <taxon>Desulforamulus</taxon>
    </lineage>
</organism>
<dbReference type="EMBL" id="FQUY01000008">
    <property type="protein sequence ID" value="SHE92695.1"/>
    <property type="molecule type" value="Genomic_DNA"/>
</dbReference>
<evidence type="ECO:0000313" key="1">
    <source>
        <dbReference type="EMBL" id="SHE92695.1"/>
    </source>
</evidence>
<evidence type="ECO:0000313" key="2">
    <source>
        <dbReference type="Proteomes" id="UP000184148"/>
    </source>
</evidence>
<dbReference type="OrthoDB" id="1787030at2"/>
<protein>
    <submittedName>
        <fullName evidence="1">Uncharacterized protein</fullName>
    </submittedName>
</protein>
<sequence length="93" mass="10524">MQHPTNTRIIFADSPEEAKQKYLSLAIKTKDPNPGVEVLKPLEDEEFDIDSDINLIGEVSVGPSIMDEIRKDPQRAYVVYFLEDPKNFVESAS</sequence>
<dbReference type="STRING" id="1121429.SAMN02745133_01449"/>